<evidence type="ECO:0000256" key="1">
    <source>
        <dbReference type="SAM" id="MobiDB-lite"/>
    </source>
</evidence>
<dbReference type="Proteomes" id="UP001501153">
    <property type="component" value="Unassembled WGS sequence"/>
</dbReference>
<protein>
    <submittedName>
        <fullName evidence="2">Uncharacterized protein</fullName>
    </submittedName>
</protein>
<accession>A0ABP8IRC6</accession>
<name>A0ABP8IRC6_9BACT</name>
<organism evidence="2 3">
    <name type="scientific">Hymenobacter saemangeumensis</name>
    <dbReference type="NCBI Taxonomy" id="1084522"/>
    <lineage>
        <taxon>Bacteria</taxon>
        <taxon>Pseudomonadati</taxon>
        <taxon>Bacteroidota</taxon>
        <taxon>Cytophagia</taxon>
        <taxon>Cytophagales</taxon>
        <taxon>Hymenobacteraceae</taxon>
        <taxon>Hymenobacter</taxon>
    </lineage>
</organism>
<dbReference type="EMBL" id="BAABGZ010000076">
    <property type="protein sequence ID" value="GAA4366771.1"/>
    <property type="molecule type" value="Genomic_DNA"/>
</dbReference>
<feature type="region of interest" description="Disordered" evidence="1">
    <location>
        <begin position="46"/>
        <end position="65"/>
    </location>
</feature>
<sequence>MNIVIIGEPQEDAPCELCGKVAELRPYGPNGENICFECGMKDEETTSRKFDERLNPGGLRPGQDN</sequence>
<reference evidence="3" key="1">
    <citation type="journal article" date="2019" name="Int. J. Syst. Evol. Microbiol.">
        <title>The Global Catalogue of Microorganisms (GCM) 10K type strain sequencing project: providing services to taxonomists for standard genome sequencing and annotation.</title>
        <authorList>
            <consortium name="The Broad Institute Genomics Platform"/>
            <consortium name="The Broad Institute Genome Sequencing Center for Infectious Disease"/>
            <person name="Wu L."/>
            <person name="Ma J."/>
        </authorList>
    </citation>
    <scope>NUCLEOTIDE SEQUENCE [LARGE SCALE GENOMIC DNA]</scope>
    <source>
        <strain evidence="3">JCM 17923</strain>
    </source>
</reference>
<keyword evidence="3" id="KW-1185">Reference proteome</keyword>
<comment type="caution">
    <text evidence="2">The sequence shown here is derived from an EMBL/GenBank/DDBJ whole genome shotgun (WGS) entry which is preliminary data.</text>
</comment>
<proteinExistence type="predicted"/>
<evidence type="ECO:0000313" key="3">
    <source>
        <dbReference type="Proteomes" id="UP001501153"/>
    </source>
</evidence>
<gene>
    <name evidence="2" type="ORF">GCM10023185_38160</name>
</gene>
<dbReference type="RefSeq" id="WP_345237725.1">
    <property type="nucleotide sequence ID" value="NZ_BAABGZ010000076.1"/>
</dbReference>
<evidence type="ECO:0000313" key="2">
    <source>
        <dbReference type="EMBL" id="GAA4366771.1"/>
    </source>
</evidence>